<feature type="region of interest" description="Disordered" evidence="8">
    <location>
        <begin position="952"/>
        <end position="973"/>
    </location>
</feature>
<organism evidence="11 12">
    <name type="scientific">Malassezia obtusa</name>
    <dbReference type="NCBI Taxonomy" id="76774"/>
    <lineage>
        <taxon>Eukaryota</taxon>
        <taxon>Fungi</taxon>
        <taxon>Dikarya</taxon>
        <taxon>Basidiomycota</taxon>
        <taxon>Ustilaginomycotina</taxon>
        <taxon>Malasseziomycetes</taxon>
        <taxon>Malasseziales</taxon>
        <taxon>Malasseziaceae</taxon>
        <taxon>Malassezia</taxon>
    </lineage>
</organism>
<evidence type="ECO:0000313" key="11">
    <source>
        <dbReference type="EMBL" id="WFD01741.1"/>
    </source>
</evidence>
<keyword evidence="2" id="KW-0479">Metal-binding</keyword>
<accession>A0AAF0DX03</accession>
<dbReference type="PANTHER" id="PTHR43160">
    <property type="entry name" value="ACONITATE HYDRATASE B"/>
    <property type="match status" value="1"/>
</dbReference>
<dbReference type="InterPro" id="IPR015928">
    <property type="entry name" value="Aconitase/3IPM_dehydase_swvl"/>
</dbReference>
<dbReference type="InterPro" id="IPR015932">
    <property type="entry name" value="Aconitase_dom2"/>
</dbReference>
<evidence type="ECO:0000256" key="1">
    <source>
        <dbReference type="ARBA" id="ARBA00004173"/>
    </source>
</evidence>
<dbReference type="PANTHER" id="PTHR43160:SF2">
    <property type="entry name" value="HOMOCITRATE DEHYDRATASE, MITOCHONDRIAL"/>
    <property type="match status" value="1"/>
</dbReference>
<keyword evidence="7" id="KW-0456">Lyase</keyword>
<evidence type="ECO:0000256" key="3">
    <source>
        <dbReference type="ARBA" id="ARBA00022946"/>
    </source>
</evidence>
<dbReference type="InterPro" id="IPR006248">
    <property type="entry name" value="Aconitase_mito-like"/>
</dbReference>
<dbReference type="InterPro" id="IPR018136">
    <property type="entry name" value="Aconitase_4Fe-4S_BS"/>
</dbReference>
<feature type="region of interest" description="Disordered" evidence="8">
    <location>
        <begin position="987"/>
        <end position="1012"/>
    </location>
</feature>
<name>A0AAF0DX03_9BASI</name>
<evidence type="ECO:0000256" key="7">
    <source>
        <dbReference type="ARBA" id="ARBA00023239"/>
    </source>
</evidence>
<dbReference type="GO" id="GO:0005739">
    <property type="term" value="C:mitochondrion"/>
    <property type="evidence" value="ECO:0007669"/>
    <property type="project" value="UniProtKB-SubCell"/>
</dbReference>
<evidence type="ECO:0000256" key="8">
    <source>
        <dbReference type="SAM" id="MobiDB-lite"/>
    </source>
</evidence>
<dbReference type="FunFam" id="3.30.499.10:FF:000004">
    <property type="entry name" value="Aconitate hydratase, mitochondrial"/>
    <property type="match status" value="1"/>
</dbReference>
<dbReference type="SUPFAM" id="SSF52016">
    <property type="entry name" value="LeuD/IlvD-like"/>
    <property type="match status" value="1"/>
</dbReference>
<dbReference type="AlphaFoldDB" id="A0AAF0DX03"/>
<keyword evidence="6" id="KW-0496">Mitochondrion</keyword>
<dbReference type="GO" id="GO:0006099">
    <property type="term" value="P:tricarboxylic acid cycle"/>
    <property type="evidence" value="ECO:0007669"/>
    <property type="project" value="InterPro"/>
</dbReference>
<dbReference type="InterPro" id="IPR000573">
    <property type="entry name" value="AconitaseA/IPMdHydase_ssu_swvl"/>
</dbReference>
<evidence type="ECO:0000256" key="2">
    <source>
        <dbReference type="ARBA" id="ARBA00022723"/>
    </source>
</evidence>
<dbReference type="InterPro" id="IPR015931">
    <property type="entry name" value="Acnase/IPM_dHydase_lsu_aba_1/3"/>
</dbReference>
<dbReference type="Gene3D" id="3.20.19.10">
    <property type="entry name" value="Aconitase, domain 4"/>
    <property type="match status" value="1"/>
</dbReference>
<dbReference type="NCBIfam" id="NF005558">
    <property type="entry name" value="PRK07229.1"/>
    <property type="match status" value="1"/>
</dbReference>
<dbReference type="PROSITE" id="PS01244">
    <property type="entry name" value="ACONITASE_2"/>
    <property type="match status" value="1"/>
</dbReference>
<keyword evidence="12" id="KW-1185">Reference proteome</keyword>
<dbReference type="GO" id="GO:0051539">
    <property type="term" value="F:4 iron, 4 sulfur cluster binding"/>
    <property type="evidence" value="ECO:0007669"/>
    <property type="project" value="InterPro"/>
</dbReference>
<evidence type="ECO:0000256" key="6">
    <source>
        <dbReference type="ARBA" id="ARBA00023128"/>
    </source>
</evidence>
<dbReference type="Gene3D" id="3.30.499.10">
    <property type="entry name" value="Aconitase, domain 3"/>
    <property type="match status" value="2"/>
</dbReference>
<feature type="domain" description="Aconitase A/isopropylmalate dehydratase small subunit swivel" evidence="10">
    <location>
        <begin position="594"/>
        <end position="722"/>
    </location>
</feature>
<dbReference type="Gene3D" id="6.10.250.3440">
    <property type="match status" value="1"/>
</dbReference>
<feature type="compositionally biased region" description="Pro residues" evidence="8">
    <location>
        <begin position="1002"/>
        <end position="1012"/>
    </location>
</feature>
<dbReference type="InterPro" id="IPR050926">
    <property type="entry name" value="Aconitase/IPM_isomerase"/>
</dbReference>
<dbReference type="SUPFAM" id="SSF53732">
    <property type="entry name" value="Aconitase iron-sulfur domain"/>
    <property type="match status" value="1"/>
</dbReference>
<dbReference type="GO" id="GO:0046872">
    <property type="term" value="F:metal ion binding"/>
    <property type="evidence" value="ECO:0007669"/>
    <property type="project" value="UniProtKB-KW"/>
</dbReference>
<gene>
    <name evidence="11" type="primary">ACO2</name>
    <name evidence="11" type="ORF">MOBT1_000417</name>
</gene>
<proteinExistence type="predicted"/>
<dbReference type="GO" id="GO:0005829">
    <property type="term" value="C:cytosol"/>
    <property type="evidence" value="ECO:0007669"/>
    <property type="project" value="TreeGrafter"/>
</dbReference>
<dbReference type="NCBIfam" id="TIGR01340">
    <property type="entry name" value="aconitase_mito"/>
    <property type="match status" value="1"/>
</dbReference>
<dbReference type="GO" id="GO:0003994">
    <property type="term" value="F:aconitate hydratase activity"/>
    <property type="evidence" value="ECO:0007669"/>
    <property type="project" value="InterPro"/>
</dbReference>
<dbReference type="PRINTS" id="PR00415">
    <property type="entry name" value="ACONITASE"/>
</dbReference>
<dbReference type="InterPro" id="IPR036008">
    <property type="entry name" value="Aconitase_4Fe-4S_dom"/>
</dbReference>
<evidence type="ECO:0000259" key="9">
    <source>
        <dbReference type="Pfam" id="PF00330"/>
    </source>
</evidence>
<keyword evidence="4" id="KW-0408">Iron</keyword>
<evidence type="ECO:0000313" key="12">
    <source>
        <dbReference type="Proteomes" id="UP001214603"/>
    </source>
</evidence>
<feature type="region of interest" description="Disordered" evidence="8">
    <location>
        <begin position="803"/>
        <end position="822"/>
    </location>
</feature>
<comment type="subcellular location">
    <subcellularLocation>
        <location evidence="1">Mitochondrion</location>
    </subcellularLocation>
</comment>
<protein>
    <submittedName>
        <fullName evidence="11">Aconitate hydratase</fullName>
    </submittedName>
</protein>
<dbReference type="EMBL" id="CP119934">
    <property type="protein sequence ID" value="WFD01741.1"/>
    <property type="molecule type" value="Genomic_DNA"/>
</dbReference>
<feature type="compositionally biased region" description="Low complexity" evidence="8">
    <location>
        <begin position="803"/>
        <end position="820"/>
    </location>
</feature>
<dbReference type="PROSITE" id="PS00450">
    <property type="entry name" value="ACONITASE_1"/>
    <property type="match status" value="1"/>
</dbReference>
<dbReference type="FunFam" id="3.40.1060.10:FF:000001">
    <property type="entry name" value="Aconitate hydratase, mitochondrial"/>
    <property type="match status" value="1"/>
</dbReference>
<dbReference type="Gene3D" id="3.40.1060.10">
    <property type="entry name" value="Aconitase, Domain 2"/>
    <property type="match status" value="1"/>
</dbReference>
<dbReference type="Pfam" id="PF00694">
    <property type="entry name" value="Aconitase_C"/>
    <property type="match status" value="1"/>
</dbReference>
<evidence type="ECO:0000256" key="4">
    <source>
        <dbReference type="ARBA" id="ARBA00023004"/>
    </source>
</evidence>
<dbReference type="Proteomes" id="UP001214603">
    <property type="component" value="Chromosome 1"/>
</dbReference>
<keyword evidence="3" id="KW-0809">Transit peptide</keyword>
<evidence type="ECO:0000256" key="5">
    <source>
        <dbReference type="ARBA" id="ARBA00023014"/>
    </source>
</evidence>
<reference evidence="11" key="1">
    <citation type="submission" date="2023-03" db="EMBL/GenBank/DDBJ databases">
        <title>Mating type loci evolution in Malassezia.</title>
        <authorList>
            <person name="Coelho M.A."/>
        </authorList>
    </citation>
    <scope>NUCLEOTIDE SEQUENCE</scope>
    <source>
        <strain evidence="11">CBS 7876</strain>
    </source>
</reference>
<keyword evidence="5" id="KW-0411">Iron-sulfur</keyword>
<dbReference type="Pfam" id="PF00330">
    <property type="entry name" value="Aconitase"/>
    <property type="match status" value="1"/>
</dbReference>
<dbReference type="InterPro" id="IPR001030">
    <property type="entry name" value="Acoase/IPM_deHydtase_lsu_aba"/>
</dbReference>
<evidence type="ECO:0000259" key="10">
    <source>
        <dbReference type="Pfam" id="PF00694"/>
    </source>
</evidence>
<feature type="domain" description="Aconitase/3-isopropylmalate dehydratase large subunit alpha/beta/alpha" evidence="9">
    <location>
        <begin position="85"/>
        <end position="502"/>
    </location>
</feature>
<sequence length="1012" mass="109787">MRRIWGALRTPAAHFATLAHEHRVHPSRMPRYSELIEQLGAVRPLLKDRPLTFAEKIVYSHLLDPAADLADAGADPSAVRGKRYLKLHVDRLAMQDASAQMALLQFMTCGLRQAAVPASVHCDHLIQAFQGADADLSRSLDQHHEVFAFLESACRKYGIEFWRPGSGIIHQIVLENYAAPGLLMLGTDSHTPNASGMGCLAIGVGGADAVDAMTATPWELLAPKVLNVHLTGELSPWCSAKDVILNIAGRLTVRGGTGYIVEYSGPGLATLPATGLATMANMGAEIGATTSAFPYSDAMGRYLTATRRADVAHRAEQAAAAGLLSADAGAEYDERIEIDLSKLEPSLNGPFTPDLNVPLSTFVQRVREGSAGHPKELAAALIGSCTNSSYADMSRCADLARQATDAGLKVQAPFDVTPGSEQVRATVERDGIESALTNAGARVLANACGPCIGQWKRTDHQGEANVILTSFNRNFRARNDGNPQTLNFLAAPEIVTAFAFAGRLDFNPMTDAIQTKDGGEFRFHPPQFEELPSAGFAQGDTSYLPTPMPAPQPEVEVVISPESQRLEALKPFTSPFSEQDAANGRYELPPLRCLLRIRGKCTTDHISAAGPWLKYKGHLSNLAENTLIGASNDETGNVNEAKDYATTDQPLDTIPGMAKRWRARDQPWMIVADHNYGEGSAREHAALQPRLFGCQLVLARSIARIAETNLRKQGVLTLLFENDDDYFKIGGGDLVETVNLSELLRPGADLSTVVRVRVTKFNEDGSVRESFELPTRHSLSATHLAWIRAGSALNLIRAQAQARASPSSAGTPSSASASSSQVRMYSTSAVRRAAAPAAPQGASDPRYETLRQIIFPPPPVKSKKNTAPTTLEGAIGEGQASREVYETVRRAWQLLQRRKREQFAAQLEKKRVLLNEAVQDLRQEDAALFKHAAQYSAPTKRNVEEQERLKKLGLTPGSAGNEAEAPGSRTIVKRRARVMAQTRLATMFPRELRAPTLTPPTKGWPPYTPQDE</sequence>